<feature type="transmembrane region" description="Helical" evidence="5">
    <location>
        <begin position="431"/>
        <end position="447"/>
    </location>
</feature>
<keyword evidence="2 5" id="KW-0812">Transmembrane</keyword>
<dbReference type="CDD" id="cd07042">
    <property type="entry name" value="STAS_SulP_like_sulfate_transporter"/>
    <property type="match status" value="1"/>
</dbReference>
<feature type="transmembrane region" description="Helical" evidence="5">
    <location>
        <begin position="120"/>
        <end position="140"/>
    </location>
</feature>
<keyword evidence="3 5" id="KW-1133">Transmembrane helix</keyword>
<feature type="transmembrane region" description="Helical" evidence="5">
    <location>
        <begin position="91"/>
        <end position="114"/>
    </location>
</feature>
<comment type="subcellular location">
    <subcellularLocation>
        <location evidence="1">Membrane</location>
        <topology evidence="1">Multi-pass membrane protein</topology>
    </subcellularLocation>
</comment>
<dbReference type="InterPro" id="IPR036513">
    <property type="entry name" value="STAS_dom_sf"/>
</dbReference>
<evidence type="ECO:0000256" key="5">
    <source>
        <dbReference type="SAM" id="Phobius"/>
    </source>
</evidence>
<dbReference type="GO" id="GO:0016020">
    <property type="term" value="C:membrane"/>
    <property type="evidence" value="ECO:0007669"/>
    <property type="project" value="UniProtKB-SubCell"/>
</dbReference>
<dbReference type="Pfam" id="PF01740">
    <property type="entry name" value="STAS"/>
    <property type="match status" value="1"/>
</dbReference>
<feature type="transmembrane region" description="Helical" evidence="5">
    <location>
        <begin position="367"/>
        <end position="387"/>
    </location>
</feature>
<dbReference type="PANTHER" id="PTHR11814">
    <property type="entry name" value="SULFATE TRANSPORTER"/>
    <property type="match status" value="1"/>
</dbReference>
<feature type="transmembrane region" description="Helical" evidence="5">
    <location>
        <begin position="278"/>
        <end position="302"/>
    </location>
</feature>
<feature type="transmembrane region" description="Helical" evidence="5">
    <location>
        <begin position="330"/>
        <end position="355"/>
    </location>
</feature>
<dbReference type="Gene3D" id="3.30.750.24">
    <property type="entry name" value="STAS domain"/>
    <property type="match status" value="1"/>
</dbReference>
<dbReference type="InterPro" id="IPR011547">
    <property type="entry name" value="SLC26A/SulP_dom"/>
</dbReference>
<dbReference type="NCBIfam" id="TIGR00815">
    <property type="entry name" value="sulP"/>
    <property type="match status" value="1"/>
</dbReference>
<protein>
    <recommendedName>
        <fullName evidence="6">STAS domain-containing protein</fullName>
    </recommendedName>
</protein>
<dbReference type="PROSITE" id="PS50801">
    <property type="entry name" value="STAS"/>
    <property type="match status" value="1"/>
</dbReference>
<feature type="domain" description="STAS" evidence="6">
    <location>
        <begin position="517"/>
        <end position="652"/>
    </location>
</feature>
<accession>A0A1B6E464</accession>
<feature type="transmembrane region" description="Helical" evidence="5">
    <location>
        <begin position="467"/>
        <end position="493"/>
    </location>
</feature>
<evidence type="ECO:0000256" key="1">
    <source>
        <dbReference type="ARBA" id="ARBA00004141"/>
    </source>
</evidence>
<sequence>MEQNYSYQMKIDRPLYQHNNEVINKDTSQDKISHSKCTFFSKSHLKSVLFKTIPALMWLGSYQWQDDLMKDLIAGCTVAVMNIPQGMGYALLGNVPPVVGIYMAIFPVLVYSLLGTSRHISMGSFAVICLMAGKVVLAHSQTPLEFTHNSTKYISSSGEPIQYYTPLDVAIAVTFLVGLYQILMYFFQLGFMCSFLSDTLVNGLTAGAAVHVFTSQIKDLLGMHIQSFSGNFQIIHTFINIFESIYSVNMVACFVSFITITVLVINNELLKPWVNKRSVIPVPIELIAVLIGTVAASCFGISEKYNLTTVGSIAVGLPEPRLPPFSLMPAIALDSFVIAVVAYVISISMALIFAQKLNYEISPNQELLAQGAGNLVGSCFLCLPFAASLSRSVIQQTVGGRTQLTSVISAIILIGVLTSFAQIFETLPRCILASLIIVALKGVLLQAKDVFRIWKLSPLDGIVWVTTYLTVILVEIDIGLLVGVLVSNLVLCIRGIKPNIYRLCHLANTEMYVDPHRFSKVEEITGVCIIHYAGSLNFANQRYFKQQVYKIMDRDPKKELIESNIKTSKVSPTDLCLKPAEFLVLDLSGVLFTDPSGAFALLSIAQEYSQISVHTLLAGTTGPVHDSLRKYGLFDKQLLTCFPTIHDAVIYAENNRLQLIQQTRL</sequence>
<dbReference type="InterPro" id="IPR002645">
    <property type="entry name" value="STAS_dom"/>
</dbReference>
<evidence type="ECO:0000256" key="3">
    <source>
        <dbReference type="ARBA" id="ARBA00022989"/>
    </source>
</evidence>
<evidence type="ECO:0000256" key="4">
    <source>
        <dbReference type="ARBA" id="ARBA00023136"/>
    </source>
</evidence>
<evidence type="ECO:0000259" key="6">
    <source>
        <dbReference type="PROSITE" id="PS50801"/>
    </source>
</evidence>
<proteinExistence type="predicted"/>
<organism evidence="7">
    <name type="scientific">Clastoptera arizonana</name>
    <name type="common">Arizona spittle bug</name>
    <dbReference type="NCBI Taxonomy" id="38151"/>
    <lineage>
        <taxon>Eukaryota</taxon>
        <taxon>Metazoa</taxon>
        <taxon>Ecdysozoa</taxon>
        <taxon>Arthropoda</taxon>
        <taxon>Hexapoda</taxon>
        <taxon>Insecta</taxon>
        <taxon>Pterygota</taxon>
        <taxon>Neoptera</taxon>
        <taxon>Paraneoptera</taxon>
        <taxon>Hemiptera</taxon>
        <taxon>Auchenorrhyncha</taxon>
        <taxon>Cercopoidea</taxon>
        <taxon>Clastopteridae</taxon>
        <taxon>Clastoptera</taxon>
    </lineage>
</organism>
<feature type="transmembrane region" description="Helical" evidence="5">
    <location>
        <begin position="161"/>
        <end position="183"/>
    </location>
</feature>
<dbReference type="Pfam" id="PF00916">
    <property type="entry name" value="Sulfate_transp"/>
    <property type="match status" value="1"/>
</dbReference>
<feature type="transmembrane region" description="Helical" evidence="5">
    <location>
        <begin position="245"/>
        <end position="266"/>
    </location>
</feature>
<evidence type="ECO:0000313" key="7">
    <source>
        <dbReference type="EMBL" id="JAS32720.1"/>
    </source>
</evidence>
<dbReference type="SUPFAM" id="SSF52091">
    <property type="entry name" value="SpoIIaa-like"/>
    <property type="match status" value="1"/>
</dbReference>
<feature type="transmembrane region" description="Helical" evidence="5">
    <location>
        <begin position="407"/>
        <end position="424"/>
    </location>
</feature>
<name>A0A1B6E464_9HEMI</name>
<keyword evidence="4 5" id="KW-0472">Membrane</keyword>
<dbReference type="EMBL" id="GEDC01004578">
    <property type="protein sequence ID" value="JAS32720.1"/>
    <property type="molecule type" value="Transcribed_RNA"/>
</dbReference>
<gene>
    <name evidence="7" type="ORF">g.12127</name>
</gene>
<reference evidence="7" key="1">
    <citation type="submission" date="2015-12" db="EMBL/GenBank/DDBJ databases">
        <title>De novo transcriptome assembly of four potential Pierce s Disease insect vectors from Arizona vineyards.</title>
        <authorList>
            <person name="Tassone E.E."/>
        </authorList>
    </citation>
    <scope>NUCLEOTIDE SEQUENCE</scope>
</reference>
<evidence type="ECO:0000256" key="2">
    <source>
        <dbReference type="ARBA" id="ARBA00022692"/>
    </source>
</evidence>
<dbReference type="InterPro" id="IPR001902">
    <property type="entry name" value="SLC26A/SulP_fam"/>
</dbReference>
<dbReference type="GO" id="GO:0055085">
    <property type="term" value="P:transmembrane transport"/>
    <property type="evidence" value="ECO:0007669"/>
    <property type="project" value="InterPro"/>
</dbReference>
<dbReference type="AlphaFoldDB" id="A0A1B6E464"/>